<protein>
    <submittedName>
        <fullName evidence="2">SGNH/GDSL hydrolase family protein</fullName>
    </submittedName>
</protein>
<proteinExistence type="predicted"/>
<dbReference type="EMBL" id="JBHLUX010000013">
    <property type="protein sequence ID" value="MFC0469845.1"/>
    <property type="molecule type" value="Genomic_DNA"/>
</dbReference>
<evidence type="ECO:0000313" key="3">
    <source>
        <dbReference type="Proteomes" id="UP001589838"/>
    </source>
</evidence>
<gene>
    <name evidence="2" type="ORF">ACFFHM_04675</name>
</gene>
<dbReference type="SUPFAM" id="SSF52266">
    <property type="entry name" value="SGNH hydrolase"/>
    <property type="match status" value="1"/>
</dbReference>
<sequence>MKIILYYATIAVSILFFVFGYLHYQEKLNSIAAEANEQANALGVSLEETTAEDEVIRKLDGTIKELAARKEKGDEIRVTVFGSTALTSVDEADSFPHLLVSEIQLSLPDHELTLTVIDVDQATSAEVLENDYLDPVIDSQPDLLLTELLLGNDYETIAFEDSLENFEEILDQSKEALPDTKIVTFPTNPIPNAEDYYIYSNELKDIIRDKGYEYANHWRAWPKENDELSQYVKDHLPTKEGHVIWADYMATYLLQ</sequence>
<dbReference type="Proteomes" id="UP001589838">
    <property type="component" value="Unassembled WGS sequence"/>
</dbReference>
<dbReference type="InterPro" id="IPR036514">
    <property type="entry name" value="SGNH_hydro_sf"/>
</dbReference>
<keyword evidence="3" id="KW-1185">Reference proteome</keyword>
<evidence type="ECO:0000313" key="2">
    <source>
        <dbReference type="EMBL" id="MFC0469845.1"/>
    </source>
</evidence>
<keyword evidence="1" id="KW-0472">Membrane</keyword>
<keyword evidence="2" id="KW-0378">Hydrolase</keyword>
<evidence type="ECO:0000256" key="1">
    <source>
        <dbReference type="SAM" id="Phobius"/>
    </source>
</evidence>
<dbReference type="RefSeq" id="WP_335962016.1">
    <property type="nucleotide sequence ID" value="NZ_JAXBLX010000023.1"/>
</dbReference>
<organism evidence="2 3">
    <name type="scientific">Halalkalibacter kiskunsagensis</name>
    <dbReference type="NCBI Taxonomy" id="1548599"/>
    <lineage>
        <taxon>Bacteria</taxon>
        <taxon>Bacillati</taxon>
        <taxon>Bacillota</taxon>
        <taxon>Bacilli</taxon>
        <taxon>Bacillales</taxon>
        <taxon>Bacillaceae</taxon>
        <taxon>Halalkalibacter</taxon>
    </lineage>
</organism>
<name>A0ABV6K947_9BACI</name>
<accession>A0ABV6K947</accession>
<dbReference type="GO" id="GO:0016787">
    <property type="term" value="F:hydrolase activity"/>
    <property type="evidence" value="ECO:0007669"/>
    <property type="project" value="UniProtKB-KW"/>
</dbReference>
<keyword evidence="1" id="KW-0812">Transmembrane</keyword>
<feature type="transmembrane region" description="Helical" evidence="1">
    <location>
        <begin position="6"/>
        <end position="24"/>
    </location>
</feature>
<comment type="caution">
    <text evidence="2">The sequence shown here is derived from an EMBL/GenBank/DDBJ whole genome shotgun (WGS) entry which is preliminary data.</text>
</comment>
<dbReference type="Gene3D" id="3.40.50.1110">
    <property type="entry name" value="SGNH hydrolase"/>
    <property type="match status" value="1"/>
</dbReference>
<keyword evidence="1" id="KW-1133">Transmembrane helix</keyword>
<reference evidence="2 3" key="1">
    <citation type="submission" date="2024-09" db="EMBL/GenBank/DDBJ databases">
        <authorList>
            <person name="Sun Q."/>
            <person name="Mori K."/>
        </authorList>
    </citation>
    <scope>NUCLEOTIDE SEQUENCE [LARGE SCALE GENOMIC DNA]</scope>
    <source>
        <strain evidence="2 3">NCAIM B.02610</strain>
    </source>
</reference>